<dbReference type="Pfam" id="PF03992">
    <property type="entry name" value="ABM"/>
    <property type="match status" value="1"/>
</dbReference>
<organism evidence="2">
    <name type="scientific">Escherichia coli</name>
    <dbReference type="NCBI Taxonomy" id="562"/>
    <lineage>
        <taxon>Bacteria</taxon>
        <taxon>Pseudomonadati</taxon>
        <taxon>Pseudomonadota</taxon>
        <taxon>Gammaproteobacteria</taxon>
        <taxon>Enterobacterales</taxon>
        <taxon>Enterobacteriaceae</taxon>
        <taxon>Escherichia</taxon>
    </lineage>
</organism>
<protein>
    <submittedName>
        <fullName evidence="2">Antibiotic biosynthesis monooxygenase</fullName>
    </submittedName>
</protein>
<proteinExistence type="predicted"/>
<dbReference type="AlphaFoldDB" id="A0A3L0WD14"/>
<reference evidence="2" key="1">
    <citation type="submission" date="2018-10" db="EMBL/GenBank/DDBJ databases">
        <authorList>
            <consortium name="NARMS: The National Antimicrobial Resistance Monitoring System"/>
        </authorList>
    </citation>
    <scope>NUCLEOTIDE SEQUENCE [LARGE SCALE GENOMIC DNA]</scope>
    <source>
        <strain evidence="2">CVM N17EC0388</strain>
    </source>
</reference>
<evidence type="ECO:0000259" key="1">
    <source>
        <dbReference type="PROSITE" id="PS51725"/>
    </source>
</evidence>
<evidence type="ECO:0000313" key="2">
    <source>
        <dbReference type="EMBL" id="MHO06755.1"/>
    </source>
</evidence>
<dbReference type="InterPro" id="IPR011008">
    <property type="entry name" value="Dimeric_a/b-barrel"/>
</dbReference>
<keyword evidence="2" id="KW-0503">Monooxygenase</keyword>
<feature type="domain" description="ABM" evidence="1">
    <location>
        <begin position="2"/>
        <end position="91"/>
    </location>
</feature>
<dbReference type="Gene3D" id="3.30.70.100">
    <property type="match status" value="1"/>
</dbReference>
<dbReference type="GO" id="GO:0004497">
    <property type="term" value="F:monooxygenase activity"/>
    <property type="evidence" value="ECO:0007669"/>
    <property type="project" value="UniProtKB-KW"/>
</dbReference>
<dbReference type="InterPro" id="IPR007138">
    <property type="entry name" value="ABM_dom"/>
</dbReference>
<dbReference type="PROSITE" id="PS51725">
    <property type="entry name" value="ABM"/>
    <property type="match status" value="1"/>
</dbReference>
<keyword evidence="2" id="KW-0560">Oxidoreductase</keyword>
<gene>
    <name evidence="2" type="ORF">D9F05_20810</name>
</gene>
<accession>A0A3L0WD14</accession>
<comment type="caution">
    <text evidence="2">The sequence shown here is derived from an EMBL/GenBank/DDBJ whole genome shotgun (WGS) entry which is preliminary data.</text>
</comment>
<dbReference type="EMBL" id="RNRV01000052">
    <property type="protein sequence ID" value="MHO06755.1"/>
    <property type="molecule type" value="Genomic_DNA"/>
</dbReference>
<sequence>MILEVAHLQVIPGQAAAFEQAFGQAQTIISAMPGYAGHQLQRSLTDPHRYLLLVSWQRLEDHTQGFRGSAQYQQWKALLHHFYDPFPTVEHYQAVEHYQGVEHCQAVALGVNTAALPAV</sequence>
<dbReference type="SUPFAM" id="SSF54909">
    <property type="entry name" value="Dimeric alpha+beta barrel"/>
    <property type="match status" value="1"/>
</dbReference>
<name>A0A3L0WD14_ECOLX</name>